<organism evidence="10 11">
    <name type="scientific">bacterium (Candidatus Gribaldobacteria) CG08_land_8_20_14_0_20_39_15</name>
    <dbReference type="NCBI Taxonomy" id="2014273"/>
    <lineage>
        <taxon>Bacteria</taxon>
        <taxon>Candidatus Gribaldobacteria</taxon>
    </lineage>
</organism>
<dbReference type="Proteomes" id="UP000229784">
    <property type="component" value="Unassembled WGS sequence"/>
</dbReference>
<evidence type="ECO:0000256" key="9">
    <source>
        <dbReference type="RuleBase" id="RU365087"/>
    </source>
</evidence>
<accession>A0A2M6XUF9</accession>
<evidence type="ECO:0000256" key="6">
    <source>
        <dbReference type="ARBA" id="ARBA00022989"/>
    </source>
</evidence>
<dbReference type="GO" id="GO:0005886">
    <property type="term" value="C:plasma membrane"/>
    <property type="evidence" value="ECO:0007669"/>
    <property type="project" value="UniProtKB-SubCell"/>
</dbReference>
<keyword evidence="8 9" id="KW-0472">Membrane</keyword>
<proteinExistence type="inferred from homology"/>
<protein>
    <recommendedName>
        <fullName evidence="9">Protein-export membrane protein SecG</fullName>
    </recommendedName>
</protein>
<evidence type="ECO:0000313" key="11">
    <source>
        <dbReference type="Proteomes" id="UP000229784"/>
    </source>
</evidence>
<dbReference type="PROSITE" id="PS51257">
    <property type="entry name" value="PROKAR_LIPOPROTEIN"/>
    <property type="match status" value="1"/>
</dbReference>
<comment type="caution">
    <text evidence="10">The sequence shown here is derived from an EMBL/GenBank/DDBJ whole genome shotgun (WGS) entry which is preliminary data.</text>
</comment>
<dbReference type="NCBIfam" id="TIGR00810">
    <property type="entry name" value="secG"/>
    <property type="match status" value="1"/>
</dbReference>
<keyword evidence="6 9" id="KW-1133">Transmembrane helix</keyword>
<evidence type="ECO:0000256" key="2">
    <source>
        <dbReference type="ARBA" id="ARBA00008445"/>
    </source>
</evidence>
<comment type="function">
    <text evidence="9">Involved in protein export. Participates in an early event of protein translocation.</text>
</comment>
<feature type="transmembrane region" description="Helical" evidence="9">
    <location>
        <begin position="6"/>
        <end position="23"/>
    </location>
</feature>
<evidence type="ECO:0000256" key="1">
    <source>
        <dbReference type="ARBA" id="ARBA00004141"/>
    </source>
</evidence>
<evidence type="ECO:0000256" key="4">
    <source>
        <dbReference type="ARBA" id="ARBA00022692"/>
    </source>
</evidence>
<dbReference type="InterPro" id="IPR004692">
    <property type="entry name" value="SecG"/>
</dbReference>
<reference evidence="11" key="1">
    <citation type="submission" date="2017-09" db="EMBL/GenBank/DDBJ databases">
        <title>Depth-based differentiation of microbial function through sediment-hosted aquifers and enrichment of novel symbionts in the deep terrestrial subsurface.</title>
        <authorList>
            <person name="Probst A.J."/>
            <person name="Ladd B."/>
            <person name="Jarett J.K."/>
            <person name="Geller-Mcgrath D.E."/>
            <person name="Sieber C.M.K."/>
            <person name="Emerson J.B."/>
            <person name="Anantharaman K."/>
            <person name="Thomas B.C."/>
            <person name="Malmstrom R."/>
            <person name="Stieglmeier M."/>
            <person name="Klingl A."/>
            <person name="Woyke T."/>
            <person name="Ryan C.M."/>
            <person name="Banfield J.F."/>
        </authorList>
    </citation>
    <scope>NUCLEOTIDE SEQUENCE [LARGE SCALE GENOMIC DNA]</scope>
</reference>
<evidence type="ECO:0000313" key="10">
    <source>
        <dbReference type="EMBL" id="PIU15214.1"/>
    </source>
</evidence>
<evidence type="ECO:0000256" key="8">
    <source>
        <dbReference type="ARBA" id="ARBA00023136"/>
    </source>
</evidence>
<keyword evidence="7 9" id="KW-0811">Translocation</keyword>
<keyword evidence="9" id="KW-1003">Cell membrane</keyword>
<evidence type="ECO:0000256" key="3">
    <source>
        <dbReference type="ARBA" id="ARBA00022448"/>
    </source>
</evidence>
<keyword evidence="4 9" id="KW-0812">Transmembrane</keyword>
<sequence>MIKTILFVLQIVIPLLLMACILIQQKGTALGSSFGGEAGGFYIKKRGLEKKIFLASIILSALFIVIALLNLLLIK</sequence>
<dbReference type="AlphaFoldDB" id="A0A2M6XUF9"/>
<comment type="similarity">
    <text evidence="2 9">Belongs to the SecG family.</text>
</comment>
<comment type="subcellular location">
    <subcellularLocation>
        <location evidence="9">Cell membrane</location>
        <topology evidence="9">Multi-pass membrane protein</topology>
    </subcellularLocation>
    <subcellularLocation>
        <location evidence="1">Membrane</location>
        <topology evidence="1">Multi-pass membrane protein</topology>
    </subcellularLocation>
</comment>
<dbReference type="Pfam" id="PF03840">
    <property type="entry name" value="SecG"/>
    <property type="match status" value="1"/>
</dbReference>
<gene>
    <name evidence="10" type="primary">secG</name>
    <name evidence="10" type="ORF">COT20_02025</name>
</gene>
<keyword evidence="3 9" id="KW-0813">Transport</keyword>
<evidence type="ECO:0000256" key="5">
    <source>
        <dbReference type="ARBA" id="ARBA00022927"/>
    </source>
</evidence>
<dbReference type="GO" id="GO:0009306">
    <property type="term" value="P:protein secretion"/>
    <property type="evidence" value="ECO:0007669"/>
    <property type="project" value="UniProtKB-UniRule"/>
</dbReference>
<dbReference type="EMBL" id="PEXQ01000049">
    <property type="protein sequence ID" value="PIU15214.1"/>
    <property type="molecule type" value="Genomic_DNA"/>
</dbReference>
<keyword evidence="5 9" id="KW-0653">Protein transport</keyword>
<feature type="transmembrane region" description="Helical" evidence="9">
    <location>
        <begin position="52"/>
        <end position="74"/>
    </location>
</feature>
<dbReference type="GO" id="GO:0015450">
    <property type="term" value="F:protein-transporting ATPase activity"/>
    <property type="evidence" value="ECO:0007669"/>
    <property type="project" value="UniProtKB-UniRule"/>
</dbReference>
<evidence type="ECO:0000256" key="7">
    <source>
        <dbReference type="ARBA" id="ARBA00023010"/>
    </source>
</evidence>
<name>A0A2M6XUF9_9BACT</name>